<dbReference type="SUPFAM" id="SSF57667">
    <property type="entry name" value="beta-beta-alpha zinc fingers"/>
    <property type="match status" value="1"/>
</dbReference>
<keyword evidence="9" id="KW-1185">Reference proteome</keyword>
<feature type="region of interest" description="Disordered" evidence="6">
    <location>
        <begin position="166"/>
        <end position="264"/>
    </location>
</feature>
<keyword evidence="1" id="KW-0479">Metal-binding</keyword>
<dbReference type="Proteomes" id="UP000827092">
    <property type="component" value="Unassembled WGS sequence"/>
</dbReference>
<dbReference type="PROSITE" id="PS50157">
    <property type="entry name" value="ZINC_FINGER_C2H2_2"/>
    <property type="match status" value="2"/>
</dbReference>
<reference evidence="8 9" key="1">
    <citation type="journal article" date="2022" name="Nat. Ecol. Evol.">
        <title>A masculinizing supergene underlies an exaggerated male reproductive morph in a spider.</title>
        <authorList>
            <person name="Hendrickx F."/>
            <person name="De Corte Z."/>
            <person name="Sonet G."/>
            <person name="Van Belleghem S.M."/>
            <person name="Kostlbacher S."/>
            <person name="Vangestel C."/>
        </authorList>
    </citation>
    <scope>NUCLEOTIDE SEQUENCE [LARGE SCALE GENOMIC DNA]</scope>
    <source>
        <strain evidence="8">W744_W776</strain>
    </source>
</reference>
<organism evidence="8 9">
    <name type="scientific">Oedothorax gibbosus</name>
    <dbReference type="NCBI Taxonomy" id="931172"/>
    <lineage>
        <taxon>Eukaryota</taxon>
        <taxon>Metazoa</taxon>
        <taxon>Ecdysozoa</taxon>
        <taxon>Arthropoda</taxon>
        <taxon>Chelicerata</taxon>
        <taxon>Arachnida</taxon>
        <taxon>Araneae</taxon>
        <taxon>Araneomorphae</taxon>
        <taxon>Entelegynae</taxon>
        <taxon>Araneoidea</taxon>
        <taxon>Linyphiidae</taxon>
        <taxon>Erigoninae</taxon>
        <taxon>Oedothorax</taxon>
    </lineage>
</organism>
<keyword evidence="3 5" id="KW-0863">Zinc-finger</keyword>
<dbReference type="EMBL" id="JAFNEN010000246">
    <property type="protein sequence ID" value="KAG8188205.1"/>
    <property type="molecule type" value="Genomic_DNA"/>
</dbReference>
<keyword evidence="4" id="KW-0862">Zinc</keyword>
<dbReference type="AlphaFoldDB" id="A0AAV6UUP6"/>
<feature type="compositionally biased region" description="Polar residues" evidence="6">
    <location>
        <begin position="249"/>
        <end position="263"/>
    </location>
</feature>
<feature type="compositionally biased region" description="Low complexity" evidence="6">
    <location>
        <begin position="177"/>
        <end position="189"/>
    </location>
</feature>
<dbReference type="PROSITE" id="PS00028">
    <property type="entry name" value="ZINC_FINGER_C2H2_1"/>
    <property type="match status" value="2"/>
</dbReference>
<dbReference type="SMART" id="SM00355">
    <property type="entry name" value="ZnF_C2H2"/>
    <property type="match status" value="2"/>
</dbReference>
<gene>
    <name evidence="8" type="ORF">JTE90_021226</name>
</gene>
<evidence type="ECO:0000256" key="1">
    <source>
        <dbReference type="ARBA" id="ARBA00022723"/>
    </source>
</evidence>
<feature type="compositionally biased region" description="Acidic residues" evidence="6">
    <location>
        <begin position="203"/>
        <end position="212"/>
    </location>
</feature>
<keyword evidence="2" id="KW-0677">Repeat</keyword>
<dbReference type="Pfam" id="PF00096">
    <property type="entry name" value="zf-C2H2"/>
    <property type="match status" value="1"/>
</dbReference>
<dbReference type="PANTHER" id="PTHR24379:SF121">
    <property type="entry name" value="C2H2-TYPE DOMAIN-CONTAINING PROTEIN"/>
    <property type="match status" value="1"/>
</dbReference>
<evidence type="ECO:0000313" key="9">
    <source>
        <dbReference type="Proteomes" id="UP000827092"/>
    </source>
</evidence>
<evidence type="ECO:0000256" key="2">
    <source>
        <dbReference type="ARBA" id="ARBA00022737"/>
    </source>
</evidence>
<dbReference type="Gene3D" id="3.30.160.60">
    <property type="entry name" value="Classic Zinc Finger"/>
    <property type="match status" value="1"/>
</dbReference>
<evidence type="ECO:0000256" key="3">
    <source>
        <dbReference type="ARBA" id="ARBA00022771"/>
    </source>
</evidence>
<accession>A0AAV6UUP6</accession>
<evidence type="ECO:0000256" key="4">
    <source>
        <dbReference type="ARBA" id="ARBA00022833"/>
    </source>
</evidence>
<dbReference type="PANTHER" id="PTHR24379">
    <property type="entry name" value="KRAB AND ZINC FINGER DOMAIN-CONTAINING"/>
    <property type="match status" value="1"/>
</dbReference>
<sequence length="419" mass="45665">MSHNHCLNYESLICLRSWVSAQHAVVGHLRPRRGARVRELPPQIPAQGAGHHTHGDAGEYYIPWRKGISTLELLQPTQCPWEGCTRQLVTKISLYFHLKTHRGDAEEQHKCTHCSKVFGQQKQLDAHLKTHEAEKAKDNSGVSDGDLIQLICAGCGKGFDDEDMFAGHECKRPEPSPSSTEKPTVAETPPEAPPTDEIVTEPATEEPMDTEEQAPTHDAEVEETAGDQAAEETNSAENKDFLDEGGLLSISSNQESNDATASNHAPFDDMVLALGKDPEVPEFSLEGDKQEAELGVADTKEGEGLVTEGEEHPMLSDLAEKADLEAGLGELSELGVAEEEKKEELMDQEVDLESYEGATLLKVPTADGKVLLIPYRGSEDGTVQLQLPPGLQLDERSLQLALEGAEQGFLQVEEEDALA</sequence>
<feature type="domain" description="C2H2-type" evidence="7">
    <location>
        <begin position="109"/>
        <end position="136"/>
    </location>
</feature>
<dbReference type="InterPro" id="IPR013087">
    <property type="entry name" value="Znf_C2H2_type"/>
</dbReference>
<dbReference type="GO" id="GO:0008270">
    <property type="term" value="F:zinc ion binding"/>
    <property type="evidence" value="ECO:0007669"/>
    <property type="project" value="UniProtKB-KW"/>
</dbReference>
<protein>
    <recommendedName>
        <fullName evidence="7">C2H2-type domain-containing protein</fullName>
    </recommendedName>
</protein>
<proteinExistence type="predicted"/>
<evidence type="ECO:0000256" key="6">
    <source>
        <dbReference type="SAM" id="MobiDB-lite"/>
    </source>
</evidence>
<dbReference type="InterPro" id="IPR036236">
    <property type="entry name" value="Znf_C2H2_sf"/>
</dbReference>
<comment type="caution">
    <text evidence="8">The sequence shown here is derived from an EMBL/GenBank/DDBJ whole genome shotgun (WGS) entry which is preliminary data.</text>
</comment>
<evidence type="ECO:0000259" key="7">
    <source>
        <dbReference type="PROSITE" id="PS50157"/>
    </source>
</evidence>
<name>A0AAV6UUP6_9ARAC</name>
<evidence type="ECO:0000256" key="5">
    <source>
        <dbReference type="PROSITE-ProRule" id="PRU00042"/>
    </source>
</evidence>
<feature type="domain" description="C2H2-type" evidence="7">
    <location>
        <begin position="77"/>
        <end position="106"/>
    </location>
</feature>
<evidence type="ECO:0000313" key="8">
    <source>
        <dbReference type="EMBL" id="KAG8188205.1"/>
    </source>
</evidence>